<dbReference type="AlphaFoldDB" id="A0AB39UNB2"/>
<feature type="transmembrane region" description="Helical" evidence="1">
    <location>
        <begin position="22"/>
        <end position="50"/>
    </location>
</feature>
<dbReference type="InterPro" id="IPR006938">
    <property type="entry name" value="DUF624"/>
</dbReference>
<sequence>MPRLFNQSNLFFKVMGVVFDLAVLNILTLVCSIPIVTAGASFTAMHYVLWHMVRGEETYIARQFFEAFTRNFRQATLFWLGCLPFIALVWLNVLVIQELPAENRWLLFATLAVAALVATAITEMYFVLLSRYENRTWTQLKNAALLSLGYFPRTIAMMLVLATFAAIYILFSTYLIPLLIFLGLTLPQYCCAWLYNPILVHLDERN</sequence>
<dbReference type="Pfam" id="PF04854">
    <property type="entry name" value="DUF624"/>
    <property type="match status" value="1"/>
</dbReference>
<dbReference type="EMBL" id="CP129683">
    <property type="protein sequence ID" value="XDS50130.1"/>
    <property type="molecule type" value="Genomic_DNA"/>
</dbReference>
<dbReference type="RefSeq" id="WP_369341102.1">
    <property type="nucleotide sequence ID" value="NZ_CP129675.1"/>
</dbReference>
<feature type="transmembrane region" description="Helical" evidence="1">
    <location>
        <begin position="150"/>
        <end position="170"/>
    </location>
</feature>
<keyword evidence="1" id="KW-0472">Membrane</keyword>
<dbReference type="EMBL" id="CP129682">
    <property type="protein sequence ID" value="XDS48907.1"/>
    <property type="molecule type" value="Genomic_DNA"/>
</dbReference>
<feature type="transmembrane region" description="Helical" evidence="1">
    <location>
        <begin position="105"/>
        <end position="129"/>
    </location>
</feature>
<feature type="transmembrane region" description="Helical" evidence="1">
    <location>
        <begin position="71"/>
        <end position="93"/>
    </location>
</feature>
<protein>
    <submittedName>
        <fullName evidence="4">YesL family protein</fullName>
    </submittedName>
</protein>
<keyword evidence="1" id="KW-1133">Transmembrane helix</keyword>
<name>A0AB39UNB2_9BIFI</name>
<feature type="transmembrane region" description="Helical" evidence="1">
    <location>
        <begin position="176"/>
        <end position="195"/>
    </location>
</feature>
<dbReference type="EMBL" id="CP129675">
    <property type="protein sequence ID" value="XDS46315.1"/>
    <property type="molecule type" value="Genomic_DNA"/>
</dbReference>
<keyword evidence="1" id="KW-0812">Transmembrane</keyword>
<dbReference type="KEGG" id="bfk:QN062_06935"/>
<gene>
    <name evidence="4" type="ORF">QN062_06935</name>
    <name evidence="3" type="ORF">QN216_01140</name>
    <name evidence="2" type="ORF">QN217_09315</name>
</gene>
<evidence type="ECO:0000313" key="3">
    <source>
        <dbReference type="EMBL" id="XDS48907.1"/>
    </source>
</evidence>
<organism evidence="4">
    <name type="scientific">Bifidobacterium fermentum</name>
    <dbReference type="NCBI Taxonomy" id="3059035"/>
    <lineage>
        <taxon>Bacteria</taxon>
        <taxon>Bacillati</taxon>
        <taxon>Actinomycetota</taxon>
        <taxon>Actinomycetes</taxon>
        <taxon>Bifidobacteriales</taxon>
        <taxon>Bifidobacteriaceae</taxon>
        <taxon>Bifidobacterium</taxon>
    </lineage>
</organism>
<evidence type="ECO:0000256" key="1">
    <source>
        <dbReference type="SAM" id="Phobius"/>
    </source>
</evidence>
<accession>A0AB39UNB2</accession>
<proteinExistence type="predicted"/>
<reference evidence="4" key="1">
    <citation type="submission" date="2023-07" db="EMBL/GenBank/DDBJ databases">
        <title>Bifidobacterium aquikefiriaerophilum sp. nov. and Bifidobacterium eccum sp. nov., isolated from water kefir.</title>
        <authorList>
            <person name="Breselge S."/>
            <person name="Bellassi P."/>
            <person name="Barcenilla C."/>
            <person name="Alvarez-Ordonez A."/>
            <person name="Morelli L."/>
            <person name="Cotter P.D."/>
        </authorList>
    </citation>
    <scope>NUCLEOTIDE SEQUENCE</scope>
    <source>
        <strain evidence="4">WK012_4_13</strain>
        <strain evidence="3">WK013_4_14</strain>
        <strain evidence="2">WK048_4_13</strain>
    </source>
</reference>
<evidence type="ECO:0000313" key="2">
    <source>
        <dbReference type="EMBL" id="XDS46315.1"/>
    </source>
</evidence>
<evidence type="ECO:0000313" key="4">
    <source>
        <dbReference type="EMBL" id="XDS50130.1"/>
    </source>
</evidence>